<evidence type="ECO:0000259" key="3">
    <source>
        <dbReference type="PROSITE" id="PS50002"/>
    </source>
</evidence>
<dbReference type="Gene3D" id="2.30.30.40">
    <property type="entry name" value="SH3 Domains"/>
    <property type="match status" value="1"/>
</dbReference>
<dbReference type="GO" id="GO:0016301">
    <property type="term" value="F:kinase activity"/>
    <property type="evidence" value="ECO:0007669"/>
    <property type="project" value="UniProtKB-KW"/>
</dbReference>
<evidence type="ECO:0000256" key="2">
    <source>
        <dbReference type="PROSITE-ProRule" id="PRU00192"/>
    </source>
</evidence>
<gene>
    <name evidence="4" type="primary">skap2</name>
    <name evidence="4" type="ORF">AOXY_G20346</name>
</gene>
<dbReference type="Proteomes" id="UP001230051">
    <property type="component" value="Unassembled WGS sequence"/>
</dbReference>
<dbReference type="SUPFAM" id="SSF50044">
    <property type="entry name" value="SH3-domain"/>
    <property type="match status" value="1"/>
</dbReference>
<keyword evidence="5" id="KW-1185">Reference proteome</keyword>
<protein>
    <submittedName>
        <fullName evidence="4">Src kinase-associated phosphoprotein 2-like</fullName>
    </submittedName>
</protein>
<feature type="non-terminal residue" evidence="4">
    <location>
        <position position="1"/>
    </location>
</feature>
<name>A0AAD8D0C8_ACIOX</name>
<sequence>YQGLWDCAGDQPEQLSFQRGDLIYILSKVGMGPGAADLFHWGDSECIRVRHSPYISVLYSEGEW</sequence>
<dbReference type="EMBL" id="JAGXEW010000020">
    <property type="protein sequence ID" value="KAK1160235.1"/>
    <property type="molecule type" value="Genomic_DNA"/>
</dbReference>
<feature type="domain" description="SH3" evidence="3">
    <location>
        <begin position="1"/>
        <end position="64"/>
    </location>
</feature>
<organism evidence="4 5">
    <name type="scientific">Acipenser oxyrinchus oxyrinchus</name>
    <dbReference type="NCBI Taxonomy" id="40147"/>
    <lineage>
        <taxon>Eukaryota</taxon>
        <taxon>Metazoa</taxon>
        <taxon>Chordata</taxon>
        <taxon>Craniata</taxon>
        <taxon>Vertebrata</taxon>
        <taxon>Euteleostomi</taxon>
        <taxon>Actinopterygii</taxon>
        <taxon>Chondrostei</taxon>
        <taxon>Acipenseriformes</taxon>
        <taxon>Acipenseridae</taxon>
        <taxon>Acipenser</taxon>
    </lineage>
</organism>
<accession>A0AAD8D0C8</accession>
<dbReference type="AlphaFoldDB" id="A0AAD8D0C8"/>
<dbReference type="InterPro" id="IPR001452">
    <property type="entry name" value="SH3_domain"/>
</dbReference>
<keyword evidence="4" id="KW-0418">Kinase</keyword>
<reference evidence="4" key="1">
    <citation type="submission" date="2022-02" db="EMBL/GenBank/DDBJ databases">
        <title>Atlantic sturgeon de novo genome assembly.</title>
        <authorList>
            <person name="Stock M."/>
            <person name="Klopp C."/>
            <person name="Guiguen Y."/>
            <person name="Cabau C."/>
            <person name="Parinello H."/>
            <person name="Santidrian Yebra-Pimentel E."/>
            <person name="Kuhl H."/>
            <person name="Dirks R.P."/>
            <person name="Guessner J."/>
            <person name="Wuertz S."/>
            <person name="Du K."/>
            <person name="Schartl M."/>
        </authorList>
    </citation>
    <scope>NUCLEOTIDE SEQUENCE</scope>
    <source>
        <strain evidence="4">STURGEONOMICS-FGT-2020</strain>
        <tissue evidence="4">Whole blood</tissue>
    </source>
</reference>
<comment type="caution">
    <text evidence="4">The sequence shown here is derived from an EMBL/GenBank/DDBJ whole genome shotgun (WGS) entry which is preliminary data.</text>
</comment>
<keyword evidence="1 2" id="KW-0728">SH3 domain</keyword>
<evidence type="ECO:0000313" key="5">
    <source>
        <dbReference type="Proteomes" id="UP001230051"/>
    </source>
</evidence>
<dbReference type="InterPro" id="IPR036028">
    <property type="entry name" value="SH3-like_dom_sf"/>
</dbReference>
<dbReference type="PROSITE" id="PS50002">
    <property type="entry name" value="SH3"/>
    <property type="match status" value="1"/>
</dbReference>
<evidence type="ECO:0000256" key="1">
    <source>
        <dbReference type="ARBA" id="ARBA00022443"/>
    </source>
</evidence>
<evidence type="ECO:0000313" key="4">
    <source>
        <dbReference type="EMBL" id="KAK1160235.1"/>
    </source>
</evidence>
<keyword evidence="4" id="KW-0808">Transferase</keyword>
<proteinExistence type="predicted"/>